<reference evidence="4 5" key="1">
    <citation type="submission" date="2019-01" db="EMBL/GenBank/DDBJ databases">
        <title>Sinorhodobacter populi sp. nov. isolated from the symptomatic bark tissue of Populus euramericana canker.</title>
        <authorList>
            <person name="Xu G."/>
        </authorList>
    </citation>
    <scope>NUCLEOTIDE SEQUENCE [LARGE SCALE GENOMIC DNA]</scope>
    <source>
        <strain evidence="2 5">2D-5</strain>
        <strain evidence="3 4">SK2B-1</strain>
    </source>
</reference>
<evidence type="ECO:0000313" key="5">
    <source>
        <dbReference type="Proteomes" id="UP000285710"/>
    </source>
</evidence>
<name>A0A443JPX5_9RHOB</name>
<proteinExistence type="predicted"/>
<organism evidence="3 4">
    <name type="scientific">Paenirhodobacter populi</name>
    <dbReference type="NCBI Taxonomy" id="2306993"/>
    <lineage>
        <taxon>Bacteria</taxon>
        <taxon>Pseudomonadati</taxon>
        <taxon>Pseudomonadota</taxon>
        <taxon>Alphaproteobacteria</taxon>
        <taxon>Rhodobacterales</taxon>
        <taxon>Rhodobacter group</taxon>
        <taxon>Paenirhodobacter</taxon>
    </lineage>
</organism>
<dbReference type="Proteomes" id="UP000284476">
    <property type="component" value="Unassembled WGS sequence"/>
</dbReference>
<keyword evidence="5" id="KW-1185">Reference proteome</keyword>
<protein>
    <recommendedName>
        <fullName evidence="1">HTH luxR-type domain-containing protein</fullName>
    </recommendedName>
</protein>
<feature type="domain" description="HTH luxR-type" evidence="1">
    <location>
        <begin position="269"/>
        <end position="326"/>
    </location>
</feature>
<dbReference type="EMBL" id="SAUZ01000005">
    <property type="protein sequence ID" value="RWR22571.1"/>
    <property type="molecule type" value="Genomic_DNA"/>
</dbReference>
<dbReference type="SUPFAM" id="SSF46894">
    <property type="entry name" value="C-terminal effector domain of the bipartite response regulators"/>
    <property type="match status" value="1"/>
</dbReference>
<dbReference type="InterPro" id="IPR036388">
    <property type="entry name" value="WH-like_DNA-bd_sf"/>
</dbReference>
<evidence type="ECO:0000313" key="2">
    <source>
        <dbReference type="EMBL" id="RWR12758.1"/>
    </source>
</evidence>
<dbReference type="EMBL" id="SAUW01000007">
    <property type="protein sequence ID" value="RWR12758.1"/>
    <property type="molecule type" value="Genomic_DNA"/>
</dbReference>
<dbReference type="AlphaFoldDB" id="A0A443JPX5"/>
<gene>
    <name evidence="3" type="ORF">D2T30_06400</name>
    <name evidence="2" type="ORF">D2T33_08590</name>
</gene>
<evidence type="ECO:0000313" key="4">
    <source>
        <dbReference type="Proteomes" id="UP000284476"/>
    </source>
</evidence>
<accession>A0A443JPX5</accession>
<sequence length="331" mass="36213">MFFDTVNPDVQDCFQTGYSPDKMASFMDYYGAINPYRAQFAHMTPLVARTPAQLLSHRDLMKTEFHADWLRPQGDISAGAGMILQRDARRLLLMGGHIRMKDQDRLEAPWMMLANMLGPALRHAVELNHILSGLRLENALLAQGLTPTGAAILVLSDDRRILFANAMGERDLARGEALGGDLWRRLHLRDALSDRAFEAGLRRCRPNAPPIALRVAEPGTGASRIAHLLRVGPEVLPFAGIDTLRRTAPDSVVVLVIPAASAAETLMRYLGLTLAESEVALALHSGQTPTEIAAARGVSVHTVRSQTKAVLGKCAVRRQSELVALIGRLVR</sequence>
<dbReference type="SMART" id="SM00421">
    <property type="entry name" value="HTH_LUXR"/>
    <property type="match status" value="1"/>
</dbReference>
<dbReference type="InterPro" id="IPR016032">
    <property type="entry name" value="Sig_transdc_resp-reg_C-effctor"/>
</dbReference>
<dbReference type="InterPro" id="IPR000792">
    <property type="entry name" value="Tscrpt_reg_LuxR_C"/>
</dbReference>
<dbReference type="Proteomes" id="UP000285710">
    <property type="component" value="Unassembled WGS sequence"/>
</dbReference>
<reference evidence="4 5" key="2">
    <citation type="submission" date="2019-01" db="EMBL/GenBank/DDBJ databases">
        <authorList>
            <person name="Li Y."/>
        </authorList>
    </citation>
    <scope>NUCLEOTIDE SEQUENCE [LARGE SCALE GENOMIC DNA]</scope>
    <source>
        <strain evidence="2 5">2D-5</strain>
        <strain evidence="3 4">SK2B-1</strain>
    </source>
</reference>
<dbReference type="GO" id="GO:0006355">
    <property type="term" value="P:regulation of DNA-templated transcription"/>
    <property type="evidence" value="ECO:0007669"/>
    <property type="project" value="InterPro"/>
</dbReference>
<accession>A0A443IXK4</accession>
<dbReference type="Gene3D" id="1.10.10.10">
    <property type="entry name" value="Winged helix-like DNA-binding domain superfamily/Winged helix DNA-binding domain"/>
    <property type="match status" value="1"/>
</dbReference>
<comment type="caution">
    <text evidence="3">The sequence shown here is derived from an EMBL/GenBank/DDBJ whole genome shotgun (WGS) entry which is preliminary data.</text>
</comment>
<evidence type="ECO:0000313" key="3">
    <source>
        <dbReference type="EMBL" id="RWR22571.1"/>
    </source>
</evidence>
<evidence type="ECO:0000259" key="1">
    <source>
        <dbReference type="SMART" id="SM00421"/>
    </source>
</evidence>
<dbReference type="RefSeq" id="WP_128208208.1">
    <property type="nucleotide sequence ID" value="NZ_JBHRSO010000039.1"/>
</dbReference>
<dbReference type="GO" id="GO:0003677">
    <property type="term" value="F:DNA binding"/>
    <property type="evidence" value="ECO:0007669"/>
    <property type="project" value="InterPro"/>
</dbReference>